<evidence type="ECO:0000259" key="1">
    <source>
        <dbReference type="Pfam" id="PF13681"/>
    </source>
</evidence>
<dbReference type="OrthoDB" id="5405962at2"/>
<dbReference type="EMBL" id="SPVG01000145">
    <property type="protein sequence ID" value="TFW20894.1"/>
    <property type="molecule type" value="Genomic_DNA"/>
</dbReference>
<keyword evidence="4" id="KW-1185">Reference proteome</keyword>
<accession>A0A4Y9SDQ9</accession>
<dbReference type="RefSeq" id="WP_135202164.1">
    <property type="nucleotide sequence ID" value="NZ_SPVG01000145.1"/>
</dbReference>
<dbReference type="Pfam" id="PF14341">
    <property type="entry name" value="PilX_N"/>
    <property type="match status" value="1"/>
</dbReference>
<evidence type="ECO:0000313" key="4">
    <source>
        <dbReference type="Proteomes" id="UP000297729"/>
    </source>
</evidence>
<feature type="domain" description="Type 4 fimbrial biogenesis protein PilX N-terminal" evidence="2">
    <location>
        <begin position="5"/>
        <end position="51"/>
    </location>
</feature>
<dbReference type="InterPro" id="IPR025205">
    <property type="entry name" value="PilX/PilW_C"/>
</dbReference>
<gene>
    <name evidence="3" type="ORF">E4L98_13980</name>
</gene>
<evidence type="ECO:0000259" key="2">
    <source>
        <dbReference type="Pfam" id="PF14341"/>
    </source>
</evidence>
<organism evidence="3 4">
    <name type="scientific">Duganella callida</name>
    <dbReference type="NCBI Taxonomy" id="2561932"/>
    <lineage>
        <taxon>Bacteria</taxon>
        <taxon>Pseudomonadati</taxon>
        <taxon>Pseudomonadota</taxon>
        <taxon>Betaproteobacteria</taxon>
        <taxon>Burkholderiales</taxon>
        <taxon>Oxalobacteraceae</taxon>
        <taxon>Telluria group</taxon>
        <taxon>Duganella</taxon>
    </lineage>
</organism>
<evidence type="ECO:0000313" key="3">
    <source>
        <dbReference type="EMBL" id="TFW20894.1"/>
    </source>
</evidence>
<comment type="caution">
    <text evidence="3">The sequence shown here is derived from an EMBL/GenBank/DDBJ whole genome shotgun (WGS) entry which is preliminary data.</text>
</comment>
<protein>
    <submittedName>
        <fullName evidence="3">Pilus assembly protein PilX</fullName>
    </submittedName>
</protein>
<proteinExistence type="predicted"/>
<feature type="domain" description="PilX/PilW C-terminal" evidence="1">
    <location>
        <begin position="97"/>
        <end position="190"/>
    </location>
</feature>
<dbReference type="Proteomes" id="UP000297729">
    <property type="component" value="Unassembled WGS sequence"/>
</dbReference>
<reference evidence="3 4" key="1">
    <citation type="submission" date="2019-03" db="EMBL/GenBank/DDBJ databases">
        <title>Draft Genome Sequence of Duganella callidus sp. nov., a Novel Duganella Species Isolated from Cultivated Soil.</title>
        <authorList>
            <person name="Raths R."/>
            <person name="Peta V."/>
            <person name="Bucking H."/>
        </authorList>
    </citation>
    <scope>NUCLEOTIDE SEQUENCE [LARGE SCALE GENOMIC DNA]</scope>
    <source>
        <strain evidence="3 4">DN04</strain>
    </source>
</reference>
<dbReference type="Pfam" id="PF13681">
    <property type="entry name" value="PilX"/>
    <property type="match status" value="1"/>
</dbReference>
<dbReference type="AlphaFoldDB" id="A0A4Y9SDQ9"/>
<name>A0A4Y9SDQ9_9BURK</name>
<dbReference type="InterPro" id="IPR025746">
    <property type="entry name" value="PilX_N_dom"/>
</dbReference>
<sequence length="193" mass="20379">MKAQRGMALVVSLVLLIMVMLLSVSAVQWSLQGEKAARAERDRDVAFQSAEDAVTDAERDIQGSGSPVRQAAFDGGDPKAFAAECGAGGAGLRVRAEAGKAPVWQKVDLSGAEDGGACTVTHGTFTGASMQTGEGFLPFKKPRYVIERMECHQPGDDASAGAAPHYCYRVTVIGFGAQRETEVVLQSVFSKPE</sequence>